<dbReference type="EMBL" id="GBRH01242383">
    <property type="protein sequence ID" value="JAD55512.1"/>
    <property type="molecule type" value="Transcribed_RNA"/>
</dbReference>
<evidence type="ECO:0000313" key="1">
    <source>
        <dbReference type="EMBL" id="JAD55512.1"/>
    </source>
</evidence>
<reference evidence="1" key="2">
    <citation type="journal article" date="2015" name="Data Brief">
        <title>Shoot transcriptome of the giant reed, Arundo donax.</title>
        <authorList>
            <person name="Barrero R.A."/>
            <person name="Guerrero F.D."/>
            <person name="Moolhuijzen P."/>
            <person name="Goolsby J.A."/>
            <person name="Tidwell J."/>
            <person name="Bellgard S.E."/>
            <person name="Bellgard M.I."/>
        </authorList>
    </citation>
    <scope>NUCLEOTIDE SEQUENCE</scope>
    <source>
        <tissue evidence="1">Shoot tissue taken approximately 20 cm above the soil surface</tissue>
    </source>
</reference>
<reference evidence="1" key="1">
    <citation type="submission" date="2014-09" db="EMBL/GenBank/DDBJ databases">
        <authorList>
            <person name="Magalhaes I.L.F."/>
            <person name="Oliveira U."/>
            <person name="Santos F.R."/>
            <person name="Vidigal T.H.D.A."/>
            <person name="Brescovit A.D."/>
            <person name="Santos A.J."/>
        </authorList>
    </citation>
    <scope>NUCLEOTIDE SEQUENCE</scope>
    <source>
        <tissue evidence="1">Shoot tissue taken approximately 20 cm above the soil surface</tissue>
    </source>
</reference>
<organism evidence="1">
    <name type="scientific">Arundo donax</name>
    <name type="common">Giant reed</name>
    <name type="synonym">Donax arundinaceus</name>
    <dbReference type="NCBI Taxonomy" id="35708"/>
    <lineage>
        <taxon>Eukaryota</taxon>
        <taxon>Viridiplantae</taxon>
        <taxon>Streptophyta</taxon>
        <taxon>Embryophyta</taxon>
        <taxon>Tracheophyta</taxon>
        <taxon>Spermatophyta</taxon>
        <taxon>Magnoliopsida</taxon>
        <taxon>Liliopsida</taxon>
        <taxon>Poales</taxon>
        <taxon>Poaceae</taxon>
        <taxon>PACMAD clade</taxon>
        <taxon>Arundinoideae</taxon>
        <taxon>Arundineae</taxon>
        <taxon>Arundo</taxon>
    </lineage>
</organism>
<dbReference type="AlphaFoldDB" id="A0A0A9B8A1"/>
<accession>A0A0A9B8A1</accession>
<proteinExistence type="predicted"/>
<name>A0A0A9B8A1_ARUDO</name>
<sequence length="24" mass="2643">MTCPLCSSEHLVRVLVARVSLILC</sequence>
<protein>
    <submittedName>
        <fullName evidence="1">Uncharacterized protein</fullName>
    </submittedName>
</protein>